<dbReference type="EMBL" id="FNTC01000001">
    <property type="protein sequence ID" value="SEB31580.1"/>
    <property type="molecule type" value="Genomic_DNA"/>
</dbReference>
<dbReference type="GO" id="GO:0016887">
    <property type="term" value="F:ATP hydrolysis activity"/>
    <property type="evidence" value="ECO:0007669"/>
    <property type="project" value="InterPro"/>
</dbReference>
<reference evidence="3" key="1">
    <citation type="submission" date="2016-10" db="EMBL/GenBank/DDBJ databases">
        <authorList>
            <person name="Varghese N."/>
            <person name="Submissions S."/>
        </authorList>
    </citation>
    <scope>NUCLEOTIDE SEQUENCE [LARGE SCALE GENOMIC DNA]</scope>
    <source>
        <strain evidence="3">BS3660</strain>
    </source>
</reference>
<proteinExistence type="predicted"/>
<evidence type="ECO:0000313" key="2">
    <source>
        <dbReference type="EMBL" id="SEB31580.1"/>
    </source>
</evidence>
<dbReference type="InterPro" id="IPR003959">
    <property type="entry name" value="ATPase_AAA_core"/>
</dbReference>
<accession>A0A231FWY1</accession>
<feature type="domain" description="ATPase AAA-type core" evidence="1">
    <location>
        <begin position="623"/>
        <end position="693"/>
    </location>
</feature>
<dbReference type="Proteomes" id="UP000198542">
    <property type="component" value="Unassembled WGS sequence"/>
</dbReference>
<evidence type="ECO:0000259" key="1">
    <source>
        <dbReference type="Pfam" id="PF13304"/>
    </source>
</evidence>
<dbReference type="Pfam" id="PF13304">
    <property type="entry name" value="AAA_21"/>
    <property type="match status" value="1"/>
</dbReference>
<gene>
    <name evidence="2" type="ORF">SAMN04490187_0229</name>
</gene>
<dbReference type="AlphaFoldDB" id="A0A231FWY1"/>
<dbReference type="InterPro" id="IPR051396">
    <property type="entry name" value="Bact_Antivir_Def_Nuclease"/>
</dbReference>
<dbReference type="InterPro" id="IPR027417">
    <property type="entry name" value="P-loop_NTPase"/>
</dbReference>
<sequence length="820" mass="92252">MFDEKDFAVAQFWKMLKKRIASHERSDDRQVDKALLQMLFIVALDRGLLSISAQKPINFRHLLSERHDQEFDQQWRGICDELIGILDLPPQAEFFGSIIDRSFFKEAFEAIDRELPRSPDEVLRLFDYLFFASAAADLGASPRYMSMVARFSSMLARRADRLIEAFALTGEFLSLNPDGTPAIPPRWDTAIVRFIKGWEFELRLRMAFLHAGTKQLTEKDFGFIRPLSGDFFLIDAPRKLSNRASGAFQQQRSVFNADSSVQMVEGLLNHNLFFEGVVMVRGSERIAIKHEIQRVREWLVESKMLVAVIDFPSGSRNPTISHSAWVLRAHPASPREAVLMADMRALLPANHRDGWTALAEFAARLVLAWEGDLHHADWSLPERTNSSDKRLHNIYLREFGDGYRDVTGVCARVSRQQLLENHSRLQARDYLASQTPRIWASGLDSAAIAQLLAAKRAPREPIYVIGNNGEGKSLLLREIAEQSVDQGRVTIGVAFGFSDRFAHRAQKNKEDVFFRYEGTRNANSTASGKKLALDMGKKMFDIHCDPHRLAAFSMGLELLDFRARRYLVPFTSEWDSQDTDLLVSSTVLLSDLAKDNIGLVEPSALASMQPALGRMSARSEVAPFSELSSGEQQMLALLVKLAVSATPNALILIDEPEISLHVSWQRLLPVMLSRMCEHFECDMVVATHSPLLVTSALTASNRCFVARDQQLIPMRVHDRGSVERVLFTGFGTHTENNRQVHERCAAIVSEAIKAVNAENQNLQAVTRLKEELVAMRRTVHSATGQLRSSSLDSELVLIEKTLEALGQLQTWAQETGEGGR</sequence>
<keyword evidence="3" id="KW-1185">Reference proteome</keyword>
<dbReference type="CDD" id="cd00267">
    <property type="entry name" value="ABC_ATPase"/>
    <property type="match status" value="1"/>
</dbReference>
<dbReference type="RefSeq" id="WP_090451623.1">
    <property type="nucleotide sequence ID" value="NZ_FNTC01000001.1"/>
</dbReference>
<organism evidence="2 3">
    <name type="scientific">Pseudomonas jessenii</name>
    <dbReference type="NCBI Taxonomy" id="77298"/>
    <lineage>
        <taxon>Bacteria</taxon>
        <taxon>Pseudomonadati</taxon>
        <taxon>Pseudomonadota</taxon>
        <taxon>Gammaproteobacteria</taxon>
        <taxon>Pseudomonadales</taxon>
        <taxon>Pseudomonadaceae</taxon>
        <taxon>Pseudomonas</taxon>
    </lineage>
</organism>
<dbReference type="SUPFAM" id="SSF52540">
    <property type="entry name" value="P-loop containing nucleoside triphosphate hydrolases"/>
    <property type="match status" value="1"/>
</dbReference>
<dbReference type="PANTHER" id="PTHR43581:SF2">
    <property type="entry name" value="EXCINUCLEASE ATPASE SUBUNIT"/>
    <property type="match status" value="1"/>
</dbReference>
<dbReference type="GO" id="GO:0005524">
    <property type="term" value="F:ATP binding"/>
    <property type="evidence" value="ECO:0007669"/>
    <property type="project" value="InterPro"/>
</dbReference>
<evidence type="ECO:0000313" key="3">
    <source>
        <dbReference type="Proteomes" id="UP000198542"/>
    </source>
</evidence>
<protein>
    <submittedName>
        <fullName evidence="2">AAA domain-containing protein, putative AbiEii toxin, Type IV TA system</fullName>
    </submittedName>
</protein>
<dbReference type="PANTHER" id="PTHR43581">
    <property type="entry name" value="ATP/GTP PHOSPHATASE"/>
    <property type="match status" value="1"/>
</dbReference>
<name>A0A231FWY1_PSEJE</name>
<dbReference type="Gene3D" id="3.40.50.300">
    <property type="entry name" value="P-loop containing nucleotide triphosphate hydrolases"/>
    <property type="match status" value="1"/>
</dbReference>